<dbReference type="EMBL" id="VDUY01000001">
    <property type="protein sequence ID" value="TXL68859.1"/>
    <property type="molecule type" value="Genomic_DNA"/>
</dbReference>
<feature type="transmembrane region" description="Helical" evidence="14">
    <location>
        <begin position="276"/>
        <end position="298"/>
    </location>
</feature>
<evidence type="ECO:0000256" key="6">
    <source>
        <dbReference type="ARBA" id="ARBA00022538"/>
    </source>
</evidence>
<keyword evidence="11 12" id="KW-0472">Membrane</keyword>
<dbReference type="GO" id="GO:0015379">
    <property type="term" value="F:potassium:chloride symporter activity"/>
    <property type="evidence" value="ECO:0007669"/>
    <property type="project" value="InterPro"/>
</dbReference>
<dbReference type="Pfam" id="PF02386">
    <property type="entry name" value="TrkH"/>
    <property type="match status" value="1"/>
</dbReference>
<dbReference type="OrthoDB" id="9810952at2"/>
<dbReference type="PANTHER" id="PTHR32024">
    <property type="entry name" value="TRK SYSTEM POTASSIUM UPTAKE PROTEIN TRKG-RELATED"/>
    <property type="match status" value="1"/>
</dbReference>
<feature type="binding site" evidence="13">
    <location>
        <position position="115"/>
    </location>
    <ligand>
        <name>K(+)</name>
        <dbReference type="ChEBI" id="CHEBI:29103"/>
    </ligand>
</feature>
<comment type="caution">
    <text evidence="15">The sequence shown here is derived from an EMBL/GenBank/DDBJ whole genome shotgun (WGS) entry which is preliminary data.</text>
</comment>
<organism evidence="15 16">
    <name type="scientific">Zeimonas arvi</name>
    <dbReference type="NCBI Taxonomy" id="2498847"/>
    <lineage>
        <taxon>Bacteria</taxon>
        <taxon>Pseudomonadati</taxon>
        <taxon>Pseudomonadota</taxon>
        <taxon>Betaproteobacteria</taxon>
        <taxon>Burkholderiales</taxon>
        <taxon>Burkholderiaceae</taxon>
        <taxon>Zeimonas</taxon>
    </lineage>
</organism>
<reference evidence="15 16" key="1">
    <citation type="submission" date="2019-06" db="EMBL/GenBank/DDBJ databases">
        <title>Quisquiliibacterium sp. nov., isolated from a maize field.</title>
        <authorList>
            <person name="Lin S.-Y."/>
            <person name="Tsai C.-F."/>
            <person name="Young C.-C."/>
        </authorList>
    </citation>
    <scope>NUCLEOTIDE SEQUENCE [LARGE SCALE GENOMIC DNA]</scope>
    <source>
        <strain evidence="15 16">CC-CFT501</strain>
    </source>
</reference>
<dbReference type="GO" id="GO:0005886">
    <property type="term" value="C:plasma membrane"/>
    <property type="evidence" value="ECO:0007669"/>
    <property type="project" value="UniProtKB-SubCell"/>
</dbReference>
<evidence type="ECO:0000313" key="15">
    <source>
        <dbReference type="EMBL" id="TXL68859.1"/>
    </source>
</evidence>
<keyword evidence="7 14" id="KW-0812">Transmembrane</keyword>
<dbReference type="InterPro" id="IPR003445">
    <property type="entry name" value="Cat_transpt"/>
</dbReference>
<feature type="transmembrane region" description="Helical" evidence="14">
    <location>
        <begin position="397"/>
        <end position="421"/>
    </location>
</feature>
<dbReference type="AlphaFoldDB" id="A0A5C8P5Z2"/>
<keyword evidence="9 14" id="KW-1133">Transmembrane helix</keyword>
<proteinExistence type="inferred from homology"/>
<comment type="function">
    <text evidence="12">Low-affinity potassium transport system. Interacts with Trk system potassium uptake protein TrkA.</text>
</comment>
<keyword evidence="4 12" id="KW-1003">Cell membrane</keyword>
<dbReference type="GO" id="GO:0046872">
    <property type="term" value="F:metal ion binding"/>
    <property type="evidence" value="ECO:0007669"/>
    <property type="project" value="UniProtKB-KW"/>
</dbReference>
<gene>
    <name evidence="15" type="ORF">FHP08_04045</name>
</gene>
<name>A0A5C8P5Z2_9BURK</name>
<evidence type="ECO:0000256" key="4">
    <source>
        <dbReference type="ARBA" id="ARBA00022475"/>
    </source>
</evidence>
<feature type="binding site" evidence="13">
    <location>
        <position position="225"/>
    </location>
    <ligand>
        <name>K(+)</name>
        <dbReference type="ChEBI" id="CHEBI:29103"/>
    </ligand>
</feature>
<feature type="binding site" evidence="13">
    <location>
        <position position="224"/>
    </location>
    <ligand>
        <name>K(+)</name>
        <dbReference type="ChEBI" id="CHEBI:29103"/>
    </ligand>
</feature>
<feature type="transmembrane region" description="Helical" evidence="14">
    <location>
        <begin position="335"/>
        <end position="358"/>
    </location>
</feature>
<accession>A0A5C8P5Z2</accession>
<evidence type="ECO:0000256" key="5">
    <source>
        <dbReference type="ARBA" id="ARBA00022519"/>
    </source>
</evidence>
<feature type="binding site" evidence="13">
    <location>
        <position position="322"/>
    </location>
    <ligand>
        <name>K(+)</name>
        <dbReference type="ChEBI" id="CHEBI:29103"/>
    </ligand>
</feature>
<keyword evidence="10 12" id="KW-0406">Ion transport</keyword>
<evidence type="ECO:0000256" key="1">
    <source>
        <dbReference type="ARBA" id="ARBA00004429"/>
    </source>
</evidence>
<feature type="binding site" evidence="13">
    <location>
        <position position="323"/>
    </location>
    <ligand>
        <name>K(+)</name>
        <dbReference type="ChEBI" id="CHEBI:29103"/>
    </ligand>
</feature>
<feature type="transmembrane region" description="Helical" evidence="14">
    <location>
        <begin position="188"/>
        <end position="207"/>
    </location>
</feature>
<feature type="transmembrane region" description="Helical" evidence="14">
    <location>
        <begin position="137"/>
        <end position="157"/>
    </location>
</feature>
<evidence type="ECO:0000256" key="3">
    <source>
        <dbReference type="ARBA" id="ARBA00022448"/>
    </source>
</evidence>
<feature type="binding site" evidence="13">
    <location>
        <position position="439"/>
    </location>
    <ligand>
        <name>K(+)</name>
        <dbReference type="ChEBI" id="CHEBI:29103"/>
    </ligand>
</feature>
<sequence length="489" mass="52696">MRHLLPVANVFGLLTIVFALTMGVPLLDSLAQADGATDVYLEAMLATLAGGGLLAAATWRHRRELHARDAFLLVSMVWVGLPAFGTLPLLLWFGQAGTPLSFTDAYFETVSALTTTGSTVLTGLDALPSSINFWRCLMQWIGGMGILVLAVAILPLVGSGGMNLFRAESAGPLKDTKLTPRITETAKGLWSVYCGISLACVVAYRAGGMDWPDAWMHMFTTMSLGGLSSHDASFGHFQSPLLEWIAVFFMLAASCNFAVYFIAVYRRSLRPILASLETRMTLATMIGASLFVAIYLWWLEVYADPLEALRYASFNLVSIASTTGFASTDYATWPVFAPILMILLSCFATSAGSTGAGIKMIRAIILAKQAARELARIHHPKATLPLQVEGVSVENKVVFSVLAFMLMYGGTVIVTTLALIFSGLDPVTAFTAILASVNNMGPGLGPVGPAGNYAVLTDFQTWICTITMLLGRLEMFSLLVLLTPGFWRR</sequence>
<feature type="transmembrane region" description="Helical" evidence="14">
    <location>
        <begin position="7"/>
        <end position="27"/>
    </location>
</feature>
<evidence type="ECO:0000256" key="8">
    <source>
        <dbReference type="ARBA" id="ARBA00022958"/>
    </source>
</evidence>
<dbReference type="RefSeq" id="WP_147702994.1">
    <property type="nucleotide sequence ID" value="NZ_VDUY01000001.1"/>
</dbReference>
<keyword evidence="13" id="KW-0479">Metal-binding</keyword>
<evidence type="ECO:0000256" key="13">
    <source>
        <dbReference type="PIRSR" id="PIRSR006247-1"/>
    </source>
</evidence>
<keyword evidence="3 12" id="KW-0813">Transport</keyword>
<keyword evidence="16" id="KW-1185">Reference proteome</keyword>
<feature type="transmembrane region" description="Helical" evidence="14">
    <location>
        <begin position="39"/>
        <end position="59"/>
    </location>
</feature>
<feature type="transmembrane region" description="Helical" evidence="14">
    <location>
        <begin position="459"/>
        <end position="482"/>
    </location>
</feature>
<evidence type="ECO:0000256" key="11">
    <source>
        <dbReference type="ARBA" id="ARBA00023136"/>
    </source>
</evidence>
<feature type="binding site" evidence="13">
    <location>
        <position position="440"/>
    </location>
    <ligand>
        <name>K(+)</name>
        <dbReference type="ChEBI" id="CHEBI:29103"/>
    </ligand>
</feature>
<keyword evidence="5 12" id="KW-0997">Cell inner membrane</keyword>
<feature type="transmembrane region" description="Helical" evidence="14">
    <location>
        <begin position="71"/>
        <end position="93"/>
    </location>
</feature>
<comment type="similarity">
    <text evidence="2 12">Belongs to the TrkH potassium transport family.</text>
</comment>
<evidence type="ECO:0000256" key="14">
    <source>
        <dbReference type="SAM" id="Phobius"/>
    </source>
</evidence>
<protein>
    <recommendedName>
        <fullName evidence="12">Trk system potassium uptake protein</fullName>
    </recommendedName>
</protein>
<dbReference type="Proteomes" id="UP000321548">
    <property type="component" value="Unassembled WGS sequence"/>
</dbReference>
<feature type="binding site" evidence="13">
    <location>
        <position position="116"/>
    </location>
    <ligand>
        <name>K(+)</name>
        <dbReference type="ChEBI" id="CHEBI:29103"/>
    </ligand>
</feature>
<evidence type="ECO:0000256" key="7">
    <source>
        <dbReference type="ARBA" id="ARBA00022692"/>
    </source>
</evidence>
<evidence type="ECO:0000256" key="9">
    <source>
        <dbReference type="ARBA" id="ARBA00022989"/>
    </source>
</evidence>
<comment type="subcellular location">
    <subcellularLocation>
        <location evidence="1 12">Cell inner membrane</location>
        <topology evidence="1 12">Multi-pass membrane protein</topology>
    </subcellularLocation>
</comment>
<feature type="transmembrane region" description="Helical" evidence="14">
    <location>
        <begin position="244"/>
        <end position="264"/>
    </location>
</feature>
<evidence type="ECO:0000256" key="2">
    <source>
        <dbReference type="ARBA" id="ARBA00009137"/>
    </source>
</evidence>
<dbReference type="InterPro" id="IPR004772">
    <property type="entry name" value="TrkH"/>
</dbReference>
<evidence type="ECO:0000256" key="12">
    <source>
        <dbReference type="PIRNR" id="PIRNR006247"/>
    </source>
</evidence>
<keyword evidence="6 12" id="KW-0633">Potassium transport</keyword>
<evidence type="ECO:0000256" key="10">
    <source>
        <dbReference type="ARBA" id="ARBA00023065"/>
    </source>
</evidence>
<dbReference type="PIRSF" id="PIRSF006247">
    <property type="entry name" value="TrkH"/>
    <property type="match status" value="1"/>
</dbReference>
<dbReference type="PANTHER" id="PTHR32024:SF2">
    <property type="entry name" value="TRK SYSTEM POTASSIUM UPTAKE PROTEIN TRKG-RELATED"/>
    <property type="match status" value="1"/>
</dbReference>
<evidence type="ECO:0000313" key="16">
    <source>
        <dbReference type="Proteomes" id="UP000321548"/>
    </source>
</evidence>
<keyword evidence="8 12" id="KW-0630">Potassium</keyword>